<comment type="caution">
    <text evidence="3">The sequence shown here is derived from an EMBL/GenBank/DDBJ whole genome shotgun (WGS) entry which is preliminary data.</text>
</comment>
<dbReference type="OrthoDB" id="8172509at2759"/>
<dbReference type="Pfam" id="PF00888">
    <property type="entry name" value="Cullin"/>
    <property type="match status" value="1"/>
</dbReference>
<dbReference type="PANTHER" id="PTHR46636:SF1">
    <property type="entry name" value="CDK2-ASSOCIATED AND CULLIN DOMAIN-CONTAINING PROTEIN 1"/>
    <property type="match status" value="1"/>
</dbReference>
<dbReference type="EMBL" id="JAIZAY010000017">
    <property type="protein sequence ID" value="KAJ8026297.1"/>
    <property type="molecule type" value="Genomic_DNA"/>
</dbReference>
<accession>A0A9Q1BIA3</accession>
<proteinExistence type="inferred from homology"/>
<name>A0A9Q1BIA3_HOLLE</name>
<dbReference type="InterPro" id="IPR016159">
    <property type="entry name" value="Cullin_repeat-like_dom_sf"/>
</dbReference>
<sequence length="243" mass="28059">MECSNAMASLDETDYETKLWPPLENAVNMLLTQQPGVYLKISYEEMYRYVYTSVCHQHSARIYEDLVNLLSENLSNFSQKLENLHGVTLLDQFHSGLKRYTQAIGCIVPIFAYLNRTYIMMQMKSDLKKELTALLNKTVIDHHVLRVLDELSAAQSKPFGCSPAVAADLVRNLNDFRPDFARIYPHLFAKYIPNILPPARADELPLYIEETHRMQQELVTSDDFRRCDQSKKRALDDTPVVPR</sequence>
<dbReference type="GO" id="GO:0000082">
    <property type="term" value="P:G1/S transition of mitotic cell cycle"/>
    <property type="evidence" value="ECO:0007669"/>
    <property type="project" value="TreeGrafter"/>
</dbReference>
<organism evidence="3 4">
    <name type="scientific">Holothuria leucospilota</name>
    <name type="common">Black long sea cucumber</name>
    <name type="synonym">Mertensiothuria leucospilota</name>
    <dbReference type="NCBI Taxonomy" id="206669"/>
    <lineage>
        <taxon>Eukaryota</taxon>
        <taxon>Metazoa</taxon>
        <taxon>Echinodermata</taxon>
        <taxon>Eleutherozoa</taxon>
        <taxon>Echinozoa</taxon>
        <taxon>Holothuroidea</taxon>
        <taxon>Aspidochirotacea</taxon>
        <taxon>Aspidochirotida</taxon>
        <taxon>Holothuriidae</taxon>
        <taxon>Holothuria</taxon>
    </lineage>
</organism>
<dbReference type="AlphaFoldDB" id="A0A9Q1BIA3"/>
<evidence type="ECO:0000256" key="1">
    <source>
        <dbReference type="ARBA" id="ARBA00006019"/>
    </source>
</evidence>
<evidence type="ECO:0000259" key="2">
    <source>
        <dbReference type="Pfam" id="PF00888"/>
    </source>
</evidence>
<gene>
    <name evidence="3" type="ORF">HOLleu_34103</name>
</gene>
<dbReference type="GO" id="GO:0031625">
    <property type="term" value="F:ubiquitin protein ligase binding"/>
    <property type="evidence" value="ECO:0007669"/>
    <property type="project" value="InterPro"/>
</dbReference>
<evidence type="ECO:0000313" key="3">
    <source>
        <dbReference type="EMBL" id="KAJ8026297.1"/>
    </source>
</evidence>
<dbReference type="Proteomes" id="UP001152320">
    <property type="component" value="Chromosome 17"/>
</dbReference>
<protein>
    <submittedName>
        <fullName evidence="3">CDK2-associated and cullin domain-containing protein 1</fullName>
    </submittedName>
</protein>
<dbReference type="PANTHER" id="PTHR46636">
    <property type="entry name" value="CDK2-ASSOCIATED AND CULLIN DOMAIN-CONTAINING PROTEIN 1"/>
    <property type="match status" value="1"/>
</dbReference>
<dbReference type="GO" id="GO:0006511">
    <property type="term" value="P:ubiquitin-dependent protein catabolic process"/>
    <property type="evidence" value="ECO:0007669"/>
    <property type="project" value="InterPro"/>
</dbReference>
<dbReference type="GO" id="GO:0019901">
    <property type="term" value="F:protein kinase binding"/>
    <property type="evidence" value="ECO:0007669"/>
    <property type="project" value="TreeGrafter"/>
</dbReference>
<dbReference type="SUPFAM" id="SSF74788">
    <property type="entry name" value="Cullin repeat-like"/>
    <property type="match status" value="1"/>
</dbReference>
<keyword evidence="4" id="KW-1185">Reference proteome</keyword>
<dbReference type="InterPro" id="IPR001373">
    <property type="entry name" value="Cullin_N"/>
</dbReference>
<comment type="similarity">
    <text evidence="1">Belongs to the cullin family.</text>
</comment>
<evidence type="ECO:0000313" key="4">
    <source>
        <dbReference type="Proteomes" id="UP001152320"/>
    </source>
</evidence>
<dbReference type="InterPro" id="IPR042652">
    <property type="entry name" value="CACUL1"/>
</dbReference>
<feature type="domain" description="Cullin N-terminal" evidence="2">
    <location>
        <begin position="20"/>
        <end position="142"/>
    </location>
</feature>
<dbReference type="Gene3D" id="1.20.1310.10">
    <property type="entry name" value="Cullin Repeats"/>
    <property type="match status" value="1"/>
</dbReference>
<reference evidence="3" key="1">
    <citation type="submission" date="2021-10" db="EMBL/GenBank/DDBJ databases">
        <title>Tropical sea cucumber genome reveals ecological adaptation and Cuvierian tubules defense mechanism.</title>
        <authorList>
            <person name="Chen T."/>
        </authorList>
    </citation>
    <scope>NUCLEOTIDE SEQUENCE</scope>
    <source>
        <strain evidence="3">Nanhai2018</strain>
        <tissue evidence="3">Muscle</tissue>
    </source>
</reference>